<gene>
    <name evidence="1" type="ORF">BSAL_88675</name>
</gene>
<organism evidence="1 2">
    <name type="scientific">Bodo saltans</name>
    <name type="common">Flagellated protozoan</name>
    <dbReference type="NCBI Taxonomy" id="75058"/>
    <lineage>
        <taxon>Eukaryota</taxon>
        <taxon>Discoba</taxon>
        <taxon>Euglenozoa</taxon>
        <taxon>Kinetoplastea</taxon>
        <taxon>Metakinetoplastina</taxon>
        <taxon>Eubodonida</taxon>
        <taxon>Bodonidae</taxon>
        <taxon>Bodo</taxon>
    </lineage>
</organism>
<protein>
    <submittedName>
        <fullName evidence="1">Uncharacterized protein</fullName>
    </submittedName>
</protein>
<evidence type="ECO:0000313" key="1">
    <source>
        <dbReference type="EMBL" id="CUG84424.1"/>
    </source>
</evidence>
<evidence type="ECO:0000313" key="2">
    <source>
        <dbReference type="Proteomes" id="UP000051952"/>
    </source>
</evidence>
<dbReference type="Pfam" id="PF19042">
    <property type="entry name" value="CBP110"/>
    <property type="match status" value="1"/>
</dbReference>
<dbReference type="InterPro" id="IPR043966">
    <property type="entry name" value="CBP110"/>
</dbReference>
<reference evidence="2" key="1">
    <citation type="submission" date="2015-09" db="EMBL/GenBank/DDBJ databases">
        <authorList>
            <consortium name="Pathogen Informatics"/>
        </authorList>
    </citation>
    <scope>NUCLEOTIDE SEQUENCE [LARGE SCALE GENOMIC DNA]</scope>
    <source>
        <strain evidence="2">Lake Konstanz</strain>
    </source>
</reference>
<sequence>MADAAVQHDSSSIRLLSAGCGTLLPTVATHEKPLTTEQLRTHFASSTEAALFLMADSWERVLSGLENQHISSAIGTSAHVDTQDHYLQLWNSARSDPSSAVSSAALDVLRQAASAAASASGASSSSMPKVTMPSLRAKFALHSCGDIEFSQTLIEFRLAVQKVGLLSQQSIRLASGNLSSDASSTKVEDVALFTILLLSQYRSTKQIAARKWIAYMDSVLTAPSEGLSVGLVLSASFLASMSLCIPTTDVTSQRLLIAILGEALGDAIPPLHPQFIGLFWTAVIEQLSLREATTSGHSHVVSVKALMPVFVDYFYVNIAQHLQDAMSSDENRNLTDTSSCTRSSPLFHAIASPPASQERGLPPAVFDAYFGIFMPSLWQQIGFEWPWSSFVRLTRAIVNEARRSAQGSESIASALSSRAEQLWNDIAFSLAPRSYKQRLEEILAASLQRHVDGAYALDATRQFPLPVDDTVLADLGRVATVAATKISQLTPGDNAAISDAVGVATLSLDALPHMVRLRAAQKAITATRSADAALVDARMAGVLWIFLTLSKRLAVRSHNRDLFLTTFAPVLEKLRNSSEGAALGIQHTEEDDTVSASQLPTQSPFVTVASLWLASIVDNRRDDAERKALLRRRIGFELLRFMSVCYLPLTQDNGRSSVGLVITAADIIAVFVFAAGASAVDGSEVDARLLWATADSDLRMAVRDVMRRLSSLTSRIQLSADLLTFDTITRHIVRLESEQLTKWLRALAMQEDALCRGTSCVCWIPSTAVLQATLSHN</sequence>
<dbReference type="GO" id="GO:0005846">
    <property type="term" value="C:nuclear cap binding complex"/>
    <property type="evidence" value="ECO:0007669"/>
    <property type="project" value="InterPro"/>
</dbReference>
<dbReference type="EMBL" id="CYKH01001117">
    <property type="protein sequence ID" value="CUG84424.1"/>
    <property type="molecule type" value="Genomic_DNA"/>
</dbReference>
<proteinExistence type="predicted"/>
<dbReference type="VEuPathDB" id="TriTrypDB:BSAL_88675"/>
<keyword evidence="2" id="KW-1185">Reference proteome</keyword>
<name>A0A0S4J587_BODSA</name>
<dbReference type="AlphaFoldDB" id="A0A0S4J587"/>
<accession>A0A0S4J587</accession>
<dbReference type="OrthoDB" id="247845at2759"/>
<dbReference type="Proteomes" id="UP000051952">
    <property type="component" value="Unassembled WGS sequence"/>
</dbReference>